<organism evidence="1 2">
    <name type="scientific">Tagetes erecta</name>
    <name type="common">African marigold</name>
    <dbReference type="NCBI Taxonomy" id="13708"/>
    <lineage>
        <taxon>Eukaryota</taxon>
        <taxon>Viridiplantae</taxon>
        <taxon>Streptophyta</taxon>
        <taxon>Embryophyta</taxon>
        <taxon>Tracheophyta</taxon>
        <taxon>Spermatophyta</taxon>
        <taxon>Magnoliopsida</taxon>
        <taxon>eudicotyledons</taxon>
        <taxon>Gunneridae</taxon>
        <taxon>Pentapetalae</taxon>
        <taxon>asterids</taxon>
        <taxon>campanulids</taxon>
        <taxon>Asterales</taxon>
        <taxon>Asteraceae</taxon>
        <taxon>Asteroideae</taxon>
        <taxon>Heliantheae alliance</taxon>
        <taxon>Tageteae</taxon>
        <taxon>Tagetes</taxon>
    </lineage>
</organism>
<name>A0AAD8KMQ8_TARER</name>
<gene>
    <name evidence="1" type="ORF">QVD17_19670</name>
</gene>
<dbReference type="Proteomes" id="UP001229421">
    <property type="component" value="Unassembled WGS sequence"/>
</dbReference>
<dbReference type="EMBL" id="JAUHHV010000005">
    <property type="protein sequence ID" value="KAK1424343.1"/>
    <property type="molecule type" value="Genomic_DNA"/>
</dbReference>
<accession>A0AAD8KMQ8</accession>
<comment type="caution">
    <text evidence="1">The sequence shown here is derived from an EMBL/GenBank/DDBJ whole genome shotgun (WGS) entry which is preliminary data.</text>
</comment>
<evidence type="ECO:0000313" key="1">
    <source>
        <dbReference type="EMBL" id="KAK1424343.1"/>
    </source>
</evidence>
<keyword evidence="2" id="KW-1185">Reference proteome</keyword>
<reference evidence="1" key="1">
    <citation type="journal article" date="2023" name="bioRxiv">
        <title>Improved chromosome-level genome assembly for marigold (Tagetes erecta).</title>
        <authorList>
            <person name="Jiang F."/>
            <person name="Yuan L."/>
            <person name="Wang S."/>
            <person name="Wang H."/>
            <person name="Xu D."/>
            <person name="Wang A."/>
            <person name="Fan W."/>
        </authorList>
    </citation>
    <scope>NUCLEOTIDE SEQUENCE</scope>
    <source>
        <strain evidence="1">WSJ</strain>
        <tissue evidence="1">Leaf</tissue>
    </source>
</reference>
<evidence type="ECO:0000313" key="2">
    <source>
        <dbReference type="Proteomes" id="UP001229421"/>
    </source>
</evidence>
<dbReference type="AlphaFoldDB" id="A0AAD8KMQ8"/>
<sequence length="133" mass="15338">MGSIDNEVGPYSNDCTFDVPSLHRIGDDGEDDSVGRRKRLLITSIVVNEPIGDHVEHNLEDSLEDHLEDYFEDQEAFETQEDQSLRPQMNKVRKAFNQLIFRVFLTLELSCHDVKAWMNKNKKIHGLLGVKVR</sequence>
<protein>
    <submittedName>
        <fullName evidence="1">Uncharacterized protein</fullName>
    </submittedName>
</protein>
<proteinExistence type="predicted"/>